<feature type="compositionally biased region" description="Low complexity" evidence="1">
    <location>
        <begin position="1"/>
        <end position="21"/>
    </location>
</feature>
<evidence type="ECO:0000313" key="3">
    <source>
        <dbReference type="Proteomes" id="UP001152888"/>
    </source>
</evidence>
<organism evidence="2 3">
    <name type="scientific">Acanthoscelides obtectus</name>
    <name type="common">Bean weevil</name>
    <name type="synonym">Bruchus obtectus</name>
    <dbReference type="NCBI Taxonomy" id="200917"/>
    <lineage>
        <taxon>Eukaryota</taxon>
        <taxon>Metazoa</taxon>
        <taxon>Ecdysozoa</taxon>
        <taxon>Arthropoda</taxon>
        <taxon>Hexapoda</taxon>
        <taxon>Insecta</taxon>
        <taxon>Pterygota</taxon>
        <taxon>Neoptera</taxon>
        <taxon>Endopterygota</taxon>
        <taxon>Coleoptera</taxon>
        <taxon>Polyphaga</taxon>
        <taxon>Cucujiformia</taxon>
        <taxon>Chrysomeloidea</taxon>
        <taxon>Chrysomelidae</taxon>
        <taxon>Bruchinae</taxon>
        <taxon>Bruchini</taxon>
        <taxon>Acanthoscelides</taxon>
    </lineage>
</organism>
<proteinExistence type="predicted"/>
<evidence type="ECO:0000313" key="2">
    <source>
        <dbReference type="EMBL" id="CAH1983353.1"/>
    </source>
</evidence>
<dbReference type="Proteomes" id="UP001152888">
    <property type="component" value="Unassembled WGS sequence"/>
</dbReference>
<feature type="compositionally biased region" description="Basic and acidic residues" evidence="1">
    <location>
        <begin position="258"/>
        <end position="287"/>
    </location>
</feature>
<dbReference type="EMBL" id="CAKOFQ010006938">
    <property type="protein sequence ID" value="CAH1983353.1"/>
    <property type="molecule type" value="Genomic_DNA"/>
</dbReference>
<feature type="region of interest" description="Disordered" evidence="1">
    <location>
        <begin position="1"/>
        <end position="37"/>
    </location>
</feature>
<gene>
    <name evidence="2" type="ORF">ACAOBT_LOCUS15525</name>
</gene>
<feature type="region of interest" description="Disordered" evidence="1">
    <location>
        <begin position="377"/>
        <end position="408"/>
    </location>
</feature>
<feature type="region of interest" description="Disordered" evidence="1">
    <location>
        <begin position="139"/>
        <end position="177"/>
    </location>
</feature>
<accession>A0A9P0PFB2</accession>
<dbReference type="OrthoDB" id="6743178at2759"/>
<reference evidence="2" key="1">
    <citation type="submission" date="2022-03" db="EMBL/GenBank/DDBJ databases">
        <authorList>
            <person name="Sayadi A."/>
        </authorList>
    </citation>
    <scope>NUCLEOTIDE SEQUENCE</scope>
</reference>
<name>A0A9P0PFB2_ACAOB</name>
<feature type="compositionally biased region" description="Basic and acidic residues" evidence="1">
    <location>
        <begin position="139"/>
        <end position="155"/>
    </location>
</feature>
<sequence length="476" mass="54132">MSMDKVSLSSSVEVPESTPVVIRRNSDDDKRNTVGAVKRSSNPFVAFPSTEELSAEPGYEIPRRHSDDDKRIVGRCGVRFKNSDVEKKTKIEVKNDLLPEQNAECAFEVPRRDSGYVESSGIQMLDKISDHRSQIHYEGMKYDGTRIETLPRRGSDQSSRTSRPGSESNQFTQQANGHTLRPNFDQLTMHTSDDLSLVLQQGVDRKAPTQPQGILRRGSGPDQTTDGPRRNSGPKISDDIDSSFFNDAPRRPSVHFADMPRRNSDPKEKNKEQFPDTLRRSSEPEQGYLEHRKAWQQFPEVDHGDSEYSDRNAVQFPDVVRRASEPKHQAVFPEPMRRSIGSIVQNVGVQVDSGVQTPEALPSKDSYLESVGVQANFSRRGSRENRDNSVDSIRSDSNVAISASGPKIDERLAQRRRSLVPMSSMEEESLRERLHMAHLRCCSEIVLREQRYSRETFRKLFQNKTKHNQRKIEDRP</sequence>
<feature type="compositionally biased region" description="Polar residues" evidence="1">
    <location>
        <begin position="156"/>
        <end position="177"/>
    </location>
</feature>
<dbReference type="AlphaFoldDB" id="A0A9P0PFB2"/>
<feature type="region of interest" description="Disordered" evidence="1">
    <location>
        <begin position="205"/>
        <end position="287"/>
    </location>
</feature>
<protein>
    <submittedName>
        <fullName evidence="2">Uncharacterized protein</fullName>
    </submittedName>
</protein>
<comment type="caution">
    <text evidence="2">The sequence shown here is derived from an EMBL/GenBank/DDBJ whole genome shotgun (WGS) entry which is preliminary data.</text>
</comment>
<evidence type="ECO:0000256" key="1">
    <source>
        <dbReference type="SAM" id="MobiDB-lite"/>
    </source>
</evidence>
<feature type="compositionally biased region" description="Polar residues" evidence="1">
    <location>
        <begin position="390"/>
        <end position="401"/>
    </location>
</feature>
<keyword evidence="3" id="KW-1185">Reference proteome</keyword>